<dbReference type="AlphaFoldDB" id="A0A1Y4Q7F4"/>
<dbReference type="Proteomes" id="UP000196258">
    <property type="component" value="Unassembled WGS sequence"/>
</dbReference>
<evidence type="ECO:0000313" key="1">
    <source>
        <dbReference type="EMBL" id="OUQ04876.1"/>
    </source>
</evidence>
<dbReference type="EMBL" id="NFLB01000008">
    <property type="protein sequence ID" value="OUQ04876.1"/>
    <property type="molecule type" value="Genomic_DNA"/>
</dbReference>
<comment type="caution">
    <text evidence="1">The sequence shown here is derived from an EMBL/GenBank/DDBJ whole genome shotgun (WGS) entry which is preliminary data.</text>
</comment>
<protein>
    <submittedName>
        <fullName evidence="1">Uncharacterized protein</fullName>
    </submittedName>
</protein>
<organism evidence="1 2">
    <name type="scientific">Thomasclavelia spiroformis</name>
    <dbReference type="NCBI Taxonomy" id="29348"/>
    <lineage>
        <taxon>Bacteria</taxon>
        <taxon>Bacillati</taxon>
        <taxon>Bacillota</taxon>
        <taxon>Erysipelotrichia</taxon>
        <taxon>Erysipelotrichales</taxon>
        <taxon>Coprobacillaceae</taxon>
        <taxon>Thomasclavelia</taxon>
    </lineage>
</organism>
<proteinExistence type="predicted"/>
<gene>
    <name evidence="1" type="ORF">B5E91_07635</name>
</gene>
<name>A0A1Y4Q7F4_9FIRM</name>
<reference evidence="2" key="1">
    <citation type="submission" date="2017-04" db="EMBL/GenBank/DDBJ databases">
        <title>Function of individual gut microbiota members based on whole genome sequencing of pure cultures obtained from chicken caecum.</title>
        <authorList>
            <person name="Medvecky M."/>
            <person name="Cejkova D."/>
            <person name="Polansky O."/>
            <person name="Karasova D."/>
            <person name="Kubasova T."/>
            <person name="Cizek A."/>
            <person name="Rychlik I."/>
        </authorList>
    </citation>
    <scope>NUCLEOTIDE SEQUENCE [LARGE SCALE GENOMIC DNA]</scope>
    <source>
        <strain evidence="2">An149</strain>
    </source>
</reference>
<sequence>MKLSSSHRESSGMFFQEIHHLNFREISESRTFCRNKRIVFIMIRFTPTTVVTTLSINDASIKASDNLMIELNAAIILDIEFMKAKRTKEFFSD</sequence>
<accession>A0A1Y4Q7F4</accession>
<evidence type="ECO:0000313" key="2">
    <source>
        <dbReference type="Proteomes" id="UP000196258"/>
    </source>
</evidence>